<dbReference type="Proteomes" id="UP001566331">
    <property type="component" value="Unassembled WGS sequence"/>
</dbReference>
<evidence type="ECO:0008006" key="4">
    <source>
        <dbReference type="Google" id="ProtNLM"/>
    </source>
</evidence>
<accession>A0ABV4HV68</accession>
<feature type="signal peptide" evidence="1">
    <location>
        <begin position="1"/>
        <end position="20"/>
    </location>
</feature>
<proteinExistence type="predicted"/>
<keyword evidence="3" id="KW-1185">Reference proteome</keyword>
<reference evidence="2 3" key="1">
    <citation type="submission" date="2024-07" db="EMBL/GenBank/DDBJ databases">
        <title>Luteimonas salilacus sp. nov., isolated from the shore soil of Salt Lake in Tibet of China.</title>
        <authorList>
            <person name="Zhang X."/>
            <person name="Li A."/>
        </authorList>
    </citation>
    <scope>NUCLEOTIDE SEQUENCE [LARGE SCALE GENOMIC DNA]</scope>
    <source>
        <strain evidence="2 3">B3-2-R+30</strain>
    </source>
</reference>
<name>A0ABV4HV68_9GAMM</name>
<comment type="caution">
    <text evidence="2">The sequence shown here is derived from an EMBL/GenBank/DDBJ whole genome shotgun (WGS) entry which is preliminary data.</text>
</comment>
<sequence>MIGKGWWIGLLLCIVSPLQAQAPAAAMQEDQAVVAAHRAYLARLVPQLAASGQPRALAFAALLRDMEALAGSDGEGDPPPDADADAQAWRRTAFSRAGADVVTLTLLVAGTDVEDAVRADAAARWRQVEPSNLAAWLSDPDASPQQVLEAARTAARVDGHMYAQLRWILQAHRDHPPSPAEAARINGGDSGQPASLDDFAATHGMALLAATATPRFQPLLEFCRRAGTQAPGSIQAQDCRRAGELLMSGDTFLVRMMGLALADGTARDAVERGRLAEARRRFDWQMLQWGRLSGSARGGGIDDFVRLLRAPAIGDEPALVERLLLDAGIPLDPPAGWQPPRRD</sequence>
<keyword evidence="1" id="KW-0732">Signal</keyword>
<gene>
    <name evidence="2" type="ORF">AB6713_11570</name>
</gene>
<organism evidence="2 3">
    <name type="scientific">Luteimonas salinilitoris</name>
    <dbReference type="NCBI Taxonomy" id="3237697"/>
    <lineage>
        <taxon>Bacteria</taxon>
        <taxon>Pseudomonadati</taxon>
        <taxon>Pseudomonadota</taxon>
        <taxon>Gammaproteobacteria</taxon>
        <taxon>Lysobacterales</taxon>
        <taxon>Lysobacteraceae</taxon>
        <taxon>Luteimonas</taxon>
    </lineage>
</organism>
<evidence type="ECO:0000256" key="1">
    <source>
        <dbReference type="SAM" id="SignalP"/>
    </source>
</evidence>
<evidence type="ECO:0000313" key="3">
    <source>
        <dbReference type="Proteomes" id="UP001566331"/>
    </source>
</evidence>
<feature type="chain" id="PRO_5047144340" description="Secreted protein" evidence="1">
    <location>
        <begin position="21"/>
        <end position="343"/>
    </location>
</feature>
<dbReference type="RefSeq" id="WP_370564687.1">
    <property type="nucleotide sequence ID" value="NZ_JBFWIB010000009.1"/>
</dbReference>
<protein>
    <recommendedName>
        <fullName evidence="4">Secreted protein</fullName>
    </recommendedName>
</protein>
<evidence type="ECO:0000313" key="2">
    <source>
        <dbReference type="EMBL" id="MEZ0475250.1"/>
    </source>
</evidence>
<dbReference type="EMBL" id="JBFWIC010000014">
    <property type="protein sequence ID" value="MEZ0475250.1"/>
    <property type="molecule type" value="Genomic_DNA"/>
</dbReference>